<evidence type="ECO:0000313" key="2">
    <source>
        <dbReference type="EMBL" id="TCO79320.1"/>
    </source>
</evidence>
<dbReference type="SUPFAM" id="SSF53800">
    <property type="entry name" value="Chelatase"/>
    <property type="match status" value="1"/>
</dbReference>
<dbReference type="Gene3D" id="3.40.50.1400">
    <property type="match status" value="1"/>
</dbReference>
<feature type="transmembrane region" description="Helical" evidence="1">
    <location>
        <begin position="33"/>
        <end position="49"/>
    </location>
</feature>
<keyword evidence="1" id="KW-1133">Transmembrane helix</keyword>
<accession>A0A4V6NPH8</accession>
<protein>
    <submittedName>
        <fullName evidence="2">Ferrochelatase</fullName>
    </submittedName>
</protein>
<evidence type="ECO:0000313" key="3">
    <source>
        <dbReference type="Proteomes" id="UP000294919"/>
    </source>
</evidence>
<dbReference type="Proteomes" id="UP000294919">
    <property type="component" value="Unassembled WGS sequence"/>
</dbReference>
<name>A0A4V6NPH8_9FIRM</name>
<dbReference type="AlphaFoldDB" id="A0A4V6NPH8"/>
<keyword evidence="1" id="KW-0812">Transmembrane</keyword>
<sequence>MKIIENMKIFFLPIIFTVFIIGYFVSFGFFERFSIVMLTIFSYTFFKNVKSVKIRSLCIGITGMIIGAILCSYGLFFFKYENDNKKEPINMDENINTAVLLVFDGEPEKYDLSILLKNMHRNNGVGHKICIPFRLYGYKSVYEHVGISKYNDISKRVGEKIATHLEGDYDVYVSYLNNTPYYKEVLNGEIRKENYKKMIVAPIFLTESVDYKYVVNELEMENLYTPKTRIKFMPPLWDSEKIVNEIVKDVCNMDTRKNEVGIVLMGNRDGMNQNRVFREKIKKQLVHNGYVDRKIKCIGISPDDTQIKNILGELQQYGVAKILLIGVNDIVDKVKDQYEIEEIIKKFKDAEDTDIKYMKGWGENDGMIEELEFRIRVMNVEEWDE</sequence>
<organism evidence="2 3">
    <name type="scientific">Marinisporobacter balticus</name>
    <dbReference type="NCBI Taxonomy" id="2018667"/>
    <lineage>
        <taxon>Bacteria</taxon>
        <taxon>Bacillati</taxon>
        <taxon>Bacillota</taxon>
        <taxon>Clostridia</taxon>
        <taxon>Peptostreptococcales</taxon>
        <taxon>Thermotaleaceae</taxon>
        <taxon>Marinisporobacter</taxon>
    </lineage>
</organism>
<gene>
    <name evidence="2" type="ORF">EV214_10238</name>
</gene>
<evidence type="ECO:0000256" key="1">
    <source>
        <dbReference type="SAM" id="Phobius"/>
    </source>
</evidence>
<keyword evidence="1" id="KW-0472">Membrane</keyword>
<feature type="transmembrane region" description="Helical" evidence="1">
    <location>
        <begin position="56"/>
        <end position="78"/>
    </location>
</feature>
<dbReference type="EMBL" id="SLWV01000002">
    <property type="protein sequence ID" value="TCO79320.1"/>
    <property type="molecule type" value="Genomic_DNA"/>
</dbReference>
<proteinExistence type="predicted"/>
<comment type="caution">
    <text evidence="2">The sequence shown here is derived from an EMBL/GenBank/DDBJ whole genome shotgun (WGS) entry which is preliminary data.</text>
</comment>
<reference evidence="2 3" key="1">
    <citation type="submission" date="2019-03" db="EMBL/GenBank/DDBJ databases">
        <title>Genomic Encyclopedia of Type Strains, Phase IV (KMG-IV): sequencing the most valuable type-strain genomes for metagenomic binning, comparative biology and taxonomic classification.</title>
        <authorList>
            <person name="Goeker M."/>
        </authorList>
    </citation>
    <scope>NUCLEOTIDE SEQUENCE [LARGE SCALE GENOMIC DNA]</scope>
    <source>
        <strain evidence="2 3">DSM 102940</strain>
    </source>
</reference>
<dbReference type="RefSeq" id="WP_132242112.1">
    <property type="nucleotide sequence ID" value="NZ_SLWV01000002.1"/>
</dbReference>
<dbReference type="OrthoDB" id="1949854at2"/>
<keyword evidence="3" id="KW-1185">Reference proteome</keyword>
<feature type="transmembrane region" description="Helical" evidence="1">
    <location>
        <begin position="9"/>
        <end position="27"/>
    </location>
</feature>